<protein>
    <submittedName>
        <fullName evidence="1">Uncharacterized protein</fullName>
    </submittedName>
</protein>
<accession>A0ABQ1UX23</accession>
<dbReference type="InterPro" id="IPR046553">
    <property type="entry name" value="DUF6707"/>
</dbReference>
<keyword evidence="2" id="KW-1185">Reference proteome</keyword>
<dbReference type="Pfam" id="PF20453">
    <property type="entry name" value="DUF6707"/>
    <property type="match status" value="1"/>
</dbReference>
<evidence type="ECO:0000313" key="2">
    <source>
        <dbReference type="Proteomes" id="UP000632273"/>
    </source>
</evidence>
<dbReference type="RefSeq" id="WP_188816223.1">
    <property type="nucleotide sequence ID" value="NZ_BMHT01000011.1"/>
</dbReference>
<comment type="caution">
    <text evidence="1">The sequence shown here is derived from an EMBL/GenBank/DDBJ whole genome shotgun (WGS) entry which is preliminary data.</text>
</comment>
<name>A0ABQ1UX23_9BACT</name>
<gene>
    <name evidence="1" type="ORF">GCM10011383_43660</name>
</gene>
<proteinExistence type="predicted"/>
<evidence type="ECO:0000313" key="1">
    <source>
        <dbReference type="EMBL" id="GGF27275.1"/>
    </source>
</evidence>
<organism evidence="1 2">
    <name type="scientific">Hymenobacter cavernae</name>
    <dbReference type="NCBI Taxonomy" id="2044852"/>
    <lineage>
        <taxon>Bacteria</taxon>
        <taxon>Pseudomonadati</taxon>
        <taxon>Bacteroidota</taxon>
        <taxon>Cytophagia</taxon>
        <taxon>Cytophagales</taxon>
        <taxon>Hymenobacteraceae</taxon>
        <taxon>Hymenobacter</taxon>
    </lineage>
</organism>
<dbReference type="Proteomes" id="UP000632273">
    <property type="component" value="Unassembled WGS sequence"/>
</dbReference>
<dbReference type="EMBL" id="BMHT01000011">
    <property type="protein sequence ID" value="GGF27275.1"/>
    <property type="molecule type" value="Genomic_DNA"/>
</dbReference>
<sequence>MTAVIQAKRQVLATVASQVTDYPKTARLANALAKNFKSTVVDSLERTKNLAYQLYVQDRPDLCLQVCQLLNDLVFTNNYNIWTWVELTLALEWKLQTQAGELTQAQRCAAILRSTYELGDTVAQAQGAKNLAWRVNGGLLYDAQIAQAEQRGDTTAEKSYRQLQLGALLCIQALGGSATLPLPELERQLVFQLAKLRNT</sequence>
<reference evidence="2" key="1">
    <citation type="journal article" date="2019" name="Int. J. Syst. Evol. Microbiol.">
        <title>The Global Catalogue of Microorganisms (GCM) 10K type strain sequencing project: providing services to taxonomists for standard genome sequencing and annotation.</title>
        <authorList>
            <consortium name="The Broad Institute Genomics Platform"/>
            <consortium name="The Broad Institute Genome Sequencing Center for Infectious Disease"/>
            <person name="Wu L."/>
            <person name="Ma J."/>
        </authorList>
    </citation>
    <scope>NUCLEOTIDE SEQUENCE [LARGE SCALE GENOMIC DNA]</scope>
    <source>
        <strain evidence="2">CGMCC 1.15197</strain>
    </source>
</reference>